<sequence length="122" mass="13908">MSCRVFVRTIAGQLLTVNVETEDELMNMTVEKLLKRLLTEDKLSLVPLSRVSYNGKKLQFDHTLGSYGIKHEETVYWILPLYAGGPGLPPDEDKRVPRTQSMEKLALMQQTEPESNKSCRIL</sequence>
<keyword evidence="1" id="KW-1185">Reference proteome</keyword>
<dbReference type="Proteomes" id="UP000000437">
    <property type="component" value="Chromosome 25"/>
</dbReference>
<accession>A0AC58IWF0</accession>
<name>A0AC58IWF0_DANRE</name>
<organism evidence="1 2">
    <name type="scientific">Danio rerio</name>
    <name type="common">Zebrafish</name>
    <name type="synonym">Brachydanio rerio</name>
    <dbReference type="NCBI Taxonomy" id="7955"/>
    <lineage>
        <taxon>Eukaryota</taxon>
        <taxon>Metazoa</taxon>
        <taxon>Chordata</taxon>
        <taxon>Craniata</taxon>
        <taxon>Vertebrata</taxon>
        <taxon>Euteleostomi</taxon>
        <taxon>Actinopterygii</taxon>
        <taxon>Neopterygii</taxon>
        <taxon>Teleostei</taxon>
        <taxon>Ostariophysi</taxon>
        <taxon>Cypriniformes</taxon>
        <taxon>Danionidae</taxon>
        <taxon>Danioninae</taxon>
        <taxon>Danio</taxon>
    </lineage>
</organism>
<protein>
    <submittedName>
        <fullName evidence="2">Uncharacterized protein</fullName>
    </submittedName>
</protein>
<evidence type="ECO:0000313" key="1">
    <source>
        <dbReference type="Proteomes" id="UP000000437"/>
    </source>
</evidence>
<gene>
    <name evidence="2" type="primary">LOC141380844</name>
</gene>
<reference evidence="2" key="1">
    <citation type="submission" date="2025-08" db="UniProtKB">
        <authorList>
            <consortium name="RefSeq"/>
        </authorList>
    </citation>
    <scope>IDENTIFICATION</scope>
    <source>
        <strain evidence="2">Tuebingen</strain>
        <tissue evidence="2">Fibroblasts and whole tissue</tissue>
    </source>
</reference>
<proteinExistence type="predicted"/>
<dbReference type="RefSeq" id="XP_073798552.1">
    <property type="nucleotide sequence ID" value="XM_073942451.1"/>
</dbReference>
<evidence type="ECO:0000313" key="2">
    <source>
        <dbReference type="RefSeq" id="XP_073798552.1"/>
    </source>
</evidence>